<proteinExistence type="predicted"/>
<dbReference type="OMA" id="RNTWYFI"/>
<protein>
    <recommendedName>
        <fullName evidence="3">Carboxymuconolactone decarboxylase-like domain-containing protein</fullName>
    </recommendedName>
</protein>
<dbReference type="OrthoDB" id="5537330at2759"/>
<dbReference type="STRING" id="454130.A0A0U5FU07"/>
<dbReference type="PANTHER" id="PTHR28180">
    <property type="entry name" value="CONSERVED MITOCHONDRIAL PROTEIN-RELATED"/>
    <property type="match status" value="1"/>
</dbReference>
<name>A0A0U5FU07_ASPCI</name>
<evidence type="ECO:0008006" key="3">
    <source>
        <dbReference type="Google" id="ProtNLM"/>
    </source>
</evidence>
<evidence type="ECO:0000313" key="2">
    <source>
        <dbReference type="Proteomes" id="UP000054771"/>
    </source>
</evidence>
<gene>
    <name evidence="1" type="ORF">ASPCAL04184</name>
</gene>
<reference evidence="2" key="1">
    <citation type="journal article" date="2016" name="Genome Announc.">
        <title>Draft genome sequences of fungus Aspergillus calidoustus.</title>
        <authorList>
            <person name="Horn F."/>
            <person name="Linde J."/>
            <person name="Mattern D.J."/>
            <person name="Walther G."/>
            <person name="Guthke R."/>
            <person name="Scherlach K."/>
            <person name="Martin K."/>
            <person name="Brakhage A.A."/>
            <person name="Petzke L."/>
            <person name="Valiante V."/>
        </authorList>
    </citation>
    <scope>NUCLEOTIDE SEQUENCE [LARGE SCALE GENOMIC DNA]</scope>
    <source>
        <strain evidence="2">SF006504</strain>
    </source>
</reference>
<accession>A0A0U5FU07</accession>
<organism evidence="1 2">
    <name type="scientific">Aspergillus calidoustus</name>
    <dbReference type="NCBI Taxonomy" id="454130"/>
    <lineage>
        <taxon>Eukaryota</taxon>
        <taxon>Fungi</taxon>
        <taxon>Dikarya</taxon>
        <taxon>Ascomycota</taxon>
        <taxon>Pezizomycotina</taxon>
        <taxon>Eurotiomycetes</taxon>
        <taxon>Eurotiomycetidae</taxon>
        <taxon>Eurotiales</taxon>
        <taxon>Aspergillaceae</taxon>
        <taxon>Aspergillus</taxon>
        <taxon>Aspergillus subgen. Nidulantes</taxon>
    </lineage>
</organism>
<keyword evidence="2" id="KW-1185">Reference proteome</keyword>
<dbReference type="InterPro" id="IPR052999">
    <property type="entry name" value="PTS1_Protein"/>
</dbReference>
<dbReference type="InterPro" id="IPR029032">
    <property type="entry name" value="AhpD-like"/>
</dbReference>
<dbReference type="AlphaFoldDB" id="A0A0U5FU07"/>
<evidence type="ECO:0000313" key="1">
    <source>
        <dbReference type="EMBL" id="CEL03025.1"/>
    </source>
</evidence>
<dbReference type="Proteomes" id="UP000054771">
    <property type="component" value="Unassembled WGS sequence"/>
</dbReference>
<dbReference type="SUPFAM" id="SSF69118">
    <property type="entry name" value="AhpD-like"/>
    <property type="match status" value="1"/>
</dbReference>
<sequence>MPALDNDFIQRLADRGSAHPRFKWYITAIIALAALNYPEEIGPLYTRLLETYISPEDHVEQTRKIKEALVKAAGLHGAAKTGNAMRALYQVTPAHLVDSTCYRESDLDPEAAYKRGDEFLKSIYRDVPGINTEDDYVRKCSPDYFFLVSRLLYPHIFSYTGILDKLESSQAIISSLIAIDCTAQARNHMKGMLWNGASRGEVTMVRDIVALIAERLGVRFKGGKGVIDVPELPDLN</sequence>
<dbReference type="PANTHER" id="PTHR28180:SF2">
    <property type="entry name" value="PEROXISOMAL PROTEIN 2"/>
    <property type="match status" value="1"/>
</dbReference>
<dbReference type="EMBL" id="CDMC01000003">
    <property type="protein sequence ID" value="CEL03025.1"/>
    <property type="molecule type" value="Genomic_DNA"/>
</dbReference>
<dbReference type="Gene3D" id="1.20.1290.10">
    <property type="entry name" value="AhpD-like"/>
    <property type="match status" value="1"/>
</dbReference>